<dbReference type="GO" id="GO:0006635">
    <property type="term" value="P:fatty acid beta-oxidation"/>
    <property type="evidence" value="ECO:0007669"/>
    <property type="project" value="TreeGrafter"/>
</dbReference>
<proteinExistence type="inferred from homology"/>
<dbReference type="Gene3D" id="3.90.226.10">
    <property type="entry name" value="2-enoyl-CoA Hydratase, Chain A, domain 1"/>
    <property type="match status" value="1"/>
</dbReference>
<evidence type="ECO:0000256" key="2">
    <source>
        <dbReference type="ARBA" id="ARBA00023239"/>
    </source>
</evidence>
<evidence type="ECO:0000313" key="4">
    <source>
        <dbReference type="Proteomes" id="UP000754644"/>
    </source>
</evidence>
<keyword evidence="2" id="KW-0456">Lyase</keyword>
<dbReference type="Pfam" id="PF00378">
    <property type="entry name" value="ECH_1"/>
    <property type="match status" value="1"/>
</dbReference>
<comment type="caution">
    <text evidence="3">The sequence shown here is derived from an EMBL/GenBank/DDBJ whole genome shotgun (WGS) entry which is preliminary data.</text>
</comment>
<gene>
    <name evidence="3" type="ORF">HQ497_11660</name>
</gene>
<comment type="similarity">
    <text evidence="1">Belongs to the enoyl-CoA hydratase/isomerase family.</text>
</comment>
<dbReference type="AlphaFoldDB" id="A0A972VZ42"/>
<dbReference type="Proteomes" id="UP000754644">
    <property type="component" value="Unassembled WGS sequence"/>
</dbReference>
<dbReference type="InterPro" id="IPR029045">
    <property type="entry name" value="ClpP/crotonase-like_dom_sf"/>
</dbReference>
<dbReference type="InterPro" id="IPR001753">
    <property type="entry name" value="Enoyl-CoA_hydra/iso"/>
</dbReference>
<feature type="non-terminal residue" evidence="3">
    <location>
        <position position="1"/>
    </location>
</feature>
<protein>
    <submittedName>
        <fullName evidence="3">Enoyl-CoA hydratase/isomerase family protein</fullName>
    </submittedName>
</protein>
<dbReference type="CDD" id="cd06558">
    <property type="entry name" value="crotonase-like"/>
    <property type="match status" value="1"/>
</dbReference>
<dbReference type="PANTHER" id="PTHR11941:SF54">
    <property type="entry name" value="ENOYL-COA HYDRATASE, MITOCHONDRIAL"/>
    <property type="match status" value="1"/>
</dbReference>
<evidence type="ECO:0000313" key="3">
    <source>
        <dbReference type="EMBL" id="NQV66009.1"/>
    </source>
</evidence>
<accession>A0A972VZ42</accession>
<dbReference type="SUPFAM" id="SSF52096">
    <property type="entry name" value="ClpP/crotonase"/>
    <property type="match status" value="1"/>
</dbReference>
<organism evidence="3 4">
    <name type="scientific">SAR86 cluster bacterium</name>
    <dbReference type="NCBI Taxonomy" id="2030880"/>
    <lineage>
        <taxon>Bacteria</taxon>
        <taxon>Pseudomonadati</taxon>
        <taxon>Pseudomonadota</taxon>
        <taxon>Gammaproteobacteria</taxon>
        <taxon>SAR86 cluster</taxon>
    </lineage>
</organism>
<name>A0A972VZ42_9GAMM</name>
<dbReference type="InterPro" id="IPR014748">
    <property type="entry name" value="Enoyl-CoA_hydra_C"/>
</dbReference>
<dbReference type="EMBL" id="JABMOJ010000443">
    <property type="protein sequence ID" value="NQV66009.1"/>
    <property type="molecule type" value="Genomic_DNA"/>
</dbReference>
<dbReference type="GO" id="GO:0016829">
    <property type="term" value="F:lyase activity"/>
    <property type="evidence" value="ECO:0007669"/>
    <property type="project" value="UniProtKB-KW"/>
</dbReference>
<dbReference type="PANTHER" id="PTHR11941">
    <property type="entry name" value="ENOYL-COA HYDRATASE-RELATED"/>
    <property type="match status" value="1"/>
</dbReference>
<reference evidence="3" key="1">
    <citation type="submission" date="2020-05" db="EMBL/GenBank/DDBJ databases">
        <title>Sulfur intermediates as new biogeochemical hubs in an aquatic model microbial ecosystem.</title>
        <authorList>
            <person name="Vigneron A."/>
        </authorList>
    </citation>
    <scope>NUCLEOTIDE SEQUENCE</scope>
    <source>
        <strain evidence="3">Bin.250</strain>
    </source>
</reference>
<sequence length="190" mass="20861">DGDTGKQRLRSVRPGTTPAATAIMDCDRPIIAAVNGAAIGWGMDMALMADFRIASERARFSEMFVKRGLVSDVGGLVRLPQLVGPQRAAQLLFTGEIIDAQFAREIGLVMDVVPHEELLSAALVLARKIAANPPLAVRYLKEGLRRSCYGEYQEMGNWVSQTLGVLFQTEDHREGVASFLEKREAEFKGR</sequence>
<dbReference type="Gene3D" id="1.10.12.10">
    <property type="entry name" value="Lyase 2-enoyl-coa Hydratase, Chain A, domain 2"/>
    <property type="match status" value="1"/>
</dbReference>
<evidence type="ECO:0000256" key="1">
    <source>
        <dbReference type="ARBA" id="ARBA00005254"/>
    </source>
</evidence>